<dbReference type="EMBL" id="PKMF04000122">
    <property type="protein sequence ID" value="KAK7848830.1"/>
    <property type="molecule type" value="Genomic_DNA"/>
</dbReference>
<dbReference type="Gene3D" id="3.40.50.720">
    <property type="entry name" value="NAD(P)-binding Rossmann-like Domain"/>
    <property type="match status" value="1"/>
</dbReference>
<reference evidence="4 5" key="1">
    <citation type="journal article" date="2018" name="Sci. Data">
        <title>The draft genome sequence of cork oak.</title>
        <authorList>
            <person name="Ramos A.M."/>
            <person name="Usie A."/>
            <person name="Barbosa P."/>
            <person name="Barros P.M."/>
            <person name="Capote T."/>
            <person name="Chaves I."/>
            <person name="Simoes F."/>
            <person name="Abreu I."/>
            <person name="Carrasquinho I."/>
            <person name="Faro C."/>
            <person name="Guimaraes J.B."/>
            <person name="Mendonca D."/>
            <person name="Nobrega F."/>
            <person name="Rodrigues L."/>
            <person name="Saibo N.J.M."/>
            <person name="Varela M.C."/>
            <person name="Egas C."/>
            <person name="Matos J."/>
            <person name="Miguel C.M."/>
            <person name="Oliveira M.M."/>
            <person name="Ricardo C.P."/>
            <person name="Goncalves S."/>
        </authorList>
    </citation>
    <scope>NUCLEOTIDE SEQUENCE [LARGE SCALE GENOMIC DNA]</scope>
    <source>
        <strain evidence="5">cv. HL8</strain>
    </source>
</reference>
<dbReference type="AlphaFoldDB" id="A0AAW0LCD1"/>
<evidence type="ECO:0000259" key="3">
    <source>
        <dbReference type="Pfam" id="PF00056"/>
    </source>
</evidence>
<feature type="domain" description="Lactate/malate dehydrogenase N-terminal" evidence="3">
    <location>
        <begin position="113"/>
        <end position="194"/>
    </location>
</feature>
<proteinExistence type="inferred from homology"/>
<keyword evidence="5" id="KW-1185">Reference proteome</keyword>
<accession>A0AAW0LCD1</accession>
<evidence type="ECO:0000313" key="4">
    <source>
        <dbReference type="EMBL" id="KAK7848830.1"/>
    </source>
</evidence>
<evidence type="ECO:0000313" key="5">
    <source>
        <dbReference type="Proteomes" id="UP000237347"/>
    </source>
</evidence>
<protein>
    <submittedName>
        <fullName evidence="4">Malate dehydrogenase</fullName>
    </submittedName>
</protein>
<dbReference type="Proteomes" id="UP000237347">
    <property type="component" value="Unassembled WGS sequence"/>
</dbReference>
<dbReference type="InterPro" id="IPR010945">
    <property type="entry name" value="Malate_DH_type2"/>
</dbReference>
<evidence type="ECO:0000256" key="1">
    <source>
        <dbReference type="ARBA" id="ARBA00009613"/>
    </source>
</evidence>
<dbReference type="Pfam" id="PF00056">
    <property type="entry name" value="Ldh_1_N"/>
    <property type="match status" value="1"/>
</dbReference>
<comment type="similarity">
    <text evidence="1">Belongs to the LDH/MDH superfamily. MDH type 2 family.</text>
</comment>
<dbReference type="SUPFAM" id="SSF51735">
    <property type="entry name" value="NAD(P)-binding Rossmann-fold domains"/>
    <property type="match status" value="1"/>
</dbReference>
<evidence type="ECO:0000256" key="2">
    <source>
        <dbReference type="ARBA" id="ARBA00023002"/>
    </source>
</evidence>
<gene>
    <name evidence="4" type="primary">CMDH_6</name>
    <name evidence="4" type="ORF">CFP56_004237</name>
</gene>
<dbReference type="PANTHER" id="PTHR23382">
    <property type="entry name" value="MALATE DEHYDROGENASE"/>
    <property type="match status" value="1"/>
</dbReference>
<dbReference type="GO" id="GO:0006108">
    <property type="term" value="P:malate metabolic process"/>
    <property type="evidence" value="ECO:0007669"/>
    <property type="project" value="InterPro"/>
</dbReference>
<sequence length="208" mass="22740">MGFDGTDVTEGSERLAEAIGDDSEAVICAFGFKPRWDLFAPWNSVGGKKGLGLGLRLSLSKLRRSQSESESYECSEPLSQSQGASVGLLLLWTRRVVKKVDGAVGNYSVYAAESLNGIRMEMTNAAFPLLKSVVATTDVVEVCKDVNIAVILGGYPRKKITLRKDMLSTNVFIYKAQALALEEHAADAKTIQITSDNSRRDEHQQKNH</sequence>
<dbReference type="InterPro" id="IPR001236">
    <property type="entry name" value="Lactate/malate_DH_N"/>
</dbReference>
<keyword evidence="2" id="KW-0560">Oxidoreductase</keyword>
<organism evidence="4 5">
    <name type="scientific">Quercus suber</name>
    <name type="common">Cork oak</name>
    <dbReference type="NCBI Taxonomy" id="58331"/>
    <lineage>
        <taxon>Eukaryota</taxon>
        <taxon>Viridiplantae</taxon>
        <taxon>Streptophyta</taxon>
        <taxon>Embryophyta</taxon>
        <taxon>Tracheophyta</taxon>
        <taxon>Spermatophyta</taxon>
        <taxon>Magnoliopsida</taxon>
        <taxon>eudicotyledons</taxon>
        <taxon>Gunneridae</taxon>
        <taxon>Pentapetalae</taxon>
        <taxon>rosids</taxon>
        <taxon>fabids</taxon>
        <taxon>Fagales</taxon>
        <taxon>Fagaceae</taxon>
        <taxon>Quercus</taxon>
    </lineage>
</organism>
<dbReference type="GO" id="GO:0016615">
    <property type="term" value="F:malate dehydrogenase activity"/>
    <property type="evidence" value="ECO:0007669"/>
    <property type="project" value="InterPro"/>
</dbReference>
<dbReference type="InterPro" id="IPR036291">
    <property type="entry name" value="NAD(P)-bd_dom_sf"/>
</dbReference>
<comment type="caution">
    <text evidence="4">The sequence shown here is derived from an EMBL/GenBank/DDBJ whole genome shotgun (WGS) entry which is preliminary data.</text>
</comment>
<name>A0AAW0LCD1_QUESU</name>